<dbReference type="AlphaFoldDB" id="A0A3E3ICI1"/>
<dbReference type="EMBL" id="QVLV01000001">
    <property type="protein sequence ID" value="RGE64767.1"/>
    <property type="molecule type" value="Genomic_DNA"/>
</dbReference>
<reference evidence="3" key="1">
    <citation type="submission" date="2018-08" db="EMBL/GenBank/DDBJ databases">
        <title>A genome reference for cultivated species of the human gut microbiota.</title>
        <authorList>
            <person name="Zou Y."/>
            <person name="Xue W."/>
            <person name="Luo G."/>
        </authorList>
    </citation>
    <scope>NUCLEOTIDE SEQUENCE [LARGE SCALE GENOMIC DNA]</scope>
    <source>
        <strain evidence="3">TF05-5AC</strain>
    </source>
</reference>
<name>A0A3E3ICI1_9FIRM</name>
<dbReference type="RefSeq" id="WP_117543223.1">
    <property type="nucleotide sequence ID" value="NZ_JBKUNB010000020.1"/>
</dbReference>
<accession>A0A3E3ICI1</accession>
<keyword evidence="2" id="KW-0812">Transmembrane</keyword>
<feature type="compositionally biased region" description="Acidic residues" evidence="1">
    <location>
        <begin position="79"/>
        <end position="89"/>
    </location>
</feature>
<dbReference type="GeneID" id="97985304"/>
<feature type="region of interest" description="Disordered" evidence="1">
    <location>
        <begin position="76"/>
        <end position="132"/>
    </location>
</feature>
<protein>
    <submittedName>
        <fullName evidence="3">Uncharacterized protein</fullName>
    </submittedName>
</protein>
<comment type="caution">
    <text evidence="3">The sequence shown here is derived from an EMBL/GenBank/DDBJ whole genome shotgun (WGS) entry which is preliminary data.</text>
</comment>
<keyword evidence="2" id="KW-0472">Membrane</keyword>
<keyword evidence="4" id="KW-1185">Reference proteome</keyword>
<proteinExistence type="predicted"/>
<sequence>MDYLQKIIPVTALFLIILFILILIVRRLSYRRTSYCKCPACGQEFKPSLMQLIFSVGGKGGQILYCPNCGEKNYLERIPDEEDSNGDEEVSGRDEGDSDKDEEVSGRDEGDSDKDAEVSSGDEGDFGRNEKE</sequence>
<feature type="transmembrane region" description="Helical" evidence="2">
    <location>
        <begin position="6"/>
        <end position="25"/>
    </location>
</feature>
<organism evidence="3 4">
    <name type="scientific">Eisenbergiella massiliensis</name>
    <dbReference type="NCBI Taxonomy" id="1720294"/>
    <lineage>
        <taxon>Bacteria</taxon>
        <taxon>Bacillati</taxon>
        <taxon>Bacillota</taxon>
        <taxon>Clostridia</taxon>
        <taxon>Lachnospirales</taxon>
        <taxon>Lachnospiraceae</taxon>
        <taxon>Eisenbergiella</taxon>
    </lineage>
</organism>
<dbReference type="Proteomes" id="UP000260812">
    <property type="component" value="Unassembled WGS sequence"/>
</dbReference>
<gene>
    <name evidence="3" type="ORF">DXC51_00010</name>
</gene>
<keyword evidence="2" id="KW-1133">Transmembrane helix</keyword>
<evidence type="ECO:0000313" key="4">
    <source>
        <dbReference type="Proteomes" id="UP000260812"/>
    </source>
</evidence>
<evidence type="ECO:0000256" key="2">
    <source>
        <dbReference type="SAM" id="Phobius"/>
    </source>
</evidence>
<evidence type="ECO:0000256" key="1">
    <source>
        <dbReference type="SAM" id="MobiDB-lite"/>
    </source>
</evidence>
<evidence type="ECO:0000313" key="3">
    <source>
        <dbReference type="EMBL" id="RGE64767.1"/>
    </source>
</evidence>
<feature type="compositionally biased region" description="Basic and acidic residues" evidence="1">
    <location>
        <begin position="103"/>
        <end position="117"/>
    </location>
</feature>